<proteinExistence type="inferred from homology"/>
<dbReference type="FunFam" id="3.40.50.300:FF:006118">
    <property type="entry name" value="Uncharacterized protein"/>
    <property type="match status" value="1"/>
</dbReference>
<dbReference type="InParanoid" id="A0A7M7GJK4"/>
<reference evidence="12" key="1">
    <citation type="submission" date="2015-02" db="EMBL/GenBank/DDBJ databases">
        <title>Genome sequencing for Strongylocentrotus purpuratus.</title>
        <authorList>
            <person name="Murali S."/>
            <person name="Liu Y."/>
            <person name="Vee V."/>
            <person name="English A."/>
            <person name="Wang M."/>
            <person name="Skinner E."/>
            <person name="Han Y."/>
            <person name="Muzny D.M."/>
            <person name="Worley K.C."/>
            <person name="Gibbs R.A."/>
        </authorList>
    </citation>
    <scope>NUCLEOTIDE SEQUENCE</scope>
</reference>
<reference evidence="11" key="2">
    <citation type="submission" date="2021-01" db="UniProtKB">
        <authorList>
            <consortium name="EnsemblMetazoa"/>
        </authorList>
    </citation>
    <scope>IDENTIFICATION</scope>
</reference>
<keyword evidence="9" id="KW-0325">Glycoprotein</keyword>
<evidence type="ECO:0000256" key="6">
    <source>
        <dbReference type="ARBA" id="ARBA00022989"/>
    </source>
</evidence>
<evidence type="ECO:0000313" key="12">
    <source>
        <dbReference type="Proteomes" id="UP000007110"/>
    </source>
</evidence>
<dbReference type="PANTHER" id="PTHR12129:SF15">
    <property type="entry name" value="URONYL 2-SULFOTRANSFERASE"/>
    <property type="match status" value="1"/>
</dbReference>
<protein>
    <submittedName>
        <fullName evidence="11">Uncharacterized protein</fullName>
    </submittedName>
</protein>
<dbReference type="OrthoDB" id="10019582at2759"/>
<evidence type="ECO:0000313" key="11">
    <source>
        <dbReference type="EnsemblMetazoa" id="XP_003730937"/>
    </source>
</evidence>
<dbReference type="Pfam" id="PF03567">
    <property type="entry name" value="Sulfotransfer_2"/>
    <property type="match status" value="1"/>
</dbReference>
<dbReference type="InterPro" id="IPR005331">
    <property type="entry name" value="Sulfotransferase"/>
</dbReference>
<dbReference type="GO" id="GO:0008146">
    <property type="term" value="F:sulfotransferase activity"/>
    <property type="evidence" value="ECO:0000318"/>
    <property type="project" value="GO_Central"/>
</dbReference>
<feature type="transmembrane region" description="Helical" evidence="10">
    <location>
        <begin position="6"/>
        <end position="32"/>
    </location>
</feature>
<dbReference type="GeneID" id="100890566"/>
<accession>A0A7M7GJK4</accession>
<keyword evidence="3" id="KW-0808">Transferase</keyword>
<dbReference type="Proteomes" id="UP000007110">
    <property type="component" value="Unassembled WGS sequence"/>
</dbReference>
<evidence type="ECO:0000256" key="7">
    <source>
        <dbReference type="ARBA" id="ARBA00023034"/>
    </source>
</evidence>
<dbReference type="InterPro" id="IPR007734">
    <property type="entry name" value="Heparan_SO4_2-O-STrfase"/>
</dbReference>
<dbReference type="EnsemblMetazoa" id="XM_003730889">
    <property type="protein sequence ID" value="XP_003730937"/>
    <property type="gene ID" value="LOC100890566"/>
</dbReference>
<keyword evidence="12" id="KW-1185">Reference proteome</keyword>
<evidence type="ECO:0000256" key="2">
    <source>
        <dbReference type="ARBA" id="ARBA00010569"/>
    </source>
</evidence>
<organism evidence="11 12">
    <name type="scientific">Strongylocentrotus purpuratus</name>
    <name type="common">Purple sea urchin</name>
    <dbReference type="NCBI Taxonomy" id="7668"/>
    <lineage>
        <taxon>Eukaryota</taxon>
        <taxon>Metazoa</taxon>
        <taxon>Echinodermata</taxon>
        <taxon>Eleutherozoa</taxon>
        <taxon>Echinozoa</taxon>
        <taxon>Echinoidea</taxon>
        <taxon>Euechinoidea</taxon>
        <taxon>Echinacea</taxon>
        <taxon>Camarodonta</taxon>
        <taxon>Echinidea</taxon>
        <taxon>Strongylocentrotidae</taxon>
        <taxon>Strongylocentrotus</taxon>
    </lineage>
</organism>
<dbReference type="KEGG" id="spu:100890566"/>
<evidence type="ECO:0000256" key="4">
    <source>
        <dbReference type="ARBA" id="ARBA00022692"/>
    </source>
</evidence>
<dbReference type="InterPro" id="IPR027417">
    <property type="entry name" value="P-loop_NTPase"/>
</dbReference>
<keyword evidence="7" id="KW-0333">Golgi apparatus</keyword>
<keyword evidence="8 10" id="KW-0472">Membrane</keyword>
<dbReference type="AlphaFoldDB" id="A0A7M7GJK4"/>
<dbReference type="SUPFAM" id="SSF52540">
    <property type="entry name" value="P-loop containing nucleoside triphosphate hydrolases"/>
    <property type="match status" value="1"/>
</dbReference>
<evidence type="ECO:0000256" key="10">
    <source>
        <dbReference type="SAM" id="Phobius"/>
    </source>
</evidence>
<dbReference type="RefSeq" id="XP_003730937.1">
    <property type="nucleotide sequence ID" value="XM_003730889.3"/>
</dbReference>
<name>A0A7M7GJK4_STRPU</name>
<evidence type="ECO:0000256" key="5">
    <source>
        <dbReference type="ARBA" id="ARBA00022968"/>
    </source>
</evidence>
<comment type="subcellular location">
    <subcellularLocation>
        <location evidence="1">Golgi apparatus membrane</location>
        <topology evidence="1">Single-pass type II membrane protein</topology>
    </subcellularLocation>
</comment>
<evidence type="ECO:0000256" key="1">
    <source>
        <dbReference type="ARBA" id="ARBA00004323"/>
    </source>
</evidence>
<dbReference type="PANTHER" id="PTHR12129">
    <property type="entry name" value="HEPARAN SULFATE 2-O-SULFOTRANSFERASE"/>
    <property type="match status" value="1"/>
</dbReference>
<keyword evidence="4 10" id="KW-0812">Transmembrane</keyword>
<evidence type="ECO:0000256" key="9">
    <source>
        <dbReference type="ARBA" id="ARBA00023180"/>
    </source>
</evidence>
<sequence>MARCLSPYFAIAFLLGAFVNYFIAMDFGFFAADEVLEDRHRRDGETSPDMMKSIMDDIPTKPIVNTRTTQARTSSWTGPRFGQTVKGMKHVIIMNDVPRTGSRLLYRAALNAFDYNWTSVTDHLVRIEYEKKNIEEVQQLKPPAFVHGHTSFYPYTDIWENPPIYINFMREPIARMESNFYYERFGDYAQDPSIHHNDNLTLEQCVNKGLVWCGPWWNWHILFCGYESRCQTDHAWSLEKAKENIDRHYTFIGITEEFETSLQIIERLVPDLLGGLLKAYKELNDDGTNWNELFRTRDKKRLSPRLVDKAREIMKEDVELYEYAYEKFRQLKTRFGLE</sequence>
<evidence type="ECO:0000256" key="8">
    <source>
        <dbReference type="ARBA" id="ARBA00023136"/>
    </source>
</evidence>
<dbReference type="Gene3D" id="3.40.50.300">
    <property type="entry name" value="P-loop containing nucleotide triphosphate hydrolases"/>
    <property type="match status" value="1"/>
</dbReference>
<dbReference type="OMA" id="KHVIIMN"/>
<evidence type="ECO:0000256" key="3">
    <source>
        <dbReference type="ARBA" id="ARBA00022679"/>
    </source>
</evidence>
<dbReference type="GO" id="GO:0000139">
    <property type="term" value="C:Golgi membrane"/>
    <property type="evidence" value="ECO:0007669"/>
    <property type="project" value="UniProtKB-SubCell"/>
</dbReference>
<keyword evidence="5" id="KW-0735">Signal-anchor</keyword>
<comment type="similarity">
    <text evidence="2">Belongs to the sulfotransferase 3 family.</text>
</comment>
<keyword evidence="6 10" id="KW-1133">Transmembrane helix</keyword>